<dbReference type="Gene3D" id="3.10.450.50">
    <property type="match status" value="1"/>
</dbReference>
<comment type="caution">
    <text evidence="3">The sequence shown here is derived from an EMBL/GenBank/DDBJ whole genome shotgun (WGS) entry which is preliminary data.</text>
</comment>
<name>A0ABP9HXZ3_9ACTN</name>
<reference evidence="4" key="1">
    <citation type="journal article" date="2019" name="Int. J. Syst. Evol. Microbiol.">
        <title>The Global Catalogue of Microorganisms (GCM) 10K type strain sequencing project: providing services to taxonomists for standard genome sequencing and annotation.</title>
        <authorList>
            <consortium name="The Broad Institute Genomics Platform"/>
            <consortium name="The Broad Institute Genome Sequencing Center for Infectious Disease"/>
            <person name="Wu L."/>
            <person name="Ma J."/>
        </authorList>
    </citation>
    <scope>NUCLEOTIDE SEQUENCE [LARGE SCALE GENOMIC DNA]</scope>
    <source>
        <strain evidence="4">JCM 17986</strain>
    </source>
</reference>
<gene>
    <name evidence="3" type="ORF">GCM10023205_58040</name>
</gene>
<dbReference type="Proteomes" id="UP001500466">
    <property type="component" value="Unassembled WGS sequence"/>
</dbReference>
<protein>
    <submittedName>
        <fullName evidence="3">Nuclear transport factor 2 family protein</fullName>
    </submittedName>
</protein>
<evidence type="ECO:0000256" key="1">
    <source>
        <dbReference type="SAM" id="MobiDB-lite"/>
    </source>
</evidence>
<dbReference type="InterPro" id="IPR037401">
    <property type="entry name" value="SnoaL-like"/>
</dbReference>
<organism evidence="3 4">
    <name type="scientific">Yinghuangia aomiensis</name>
    <dbReference type="NCBI Taxonomy" id="676205"/>
    <lineage>
        <taxon>Bacteria</taxon>
        <taxon>Bacillati</taxon>
        <taxon>Actinomycetota</taxon>
        <taxon>Actinomycetes</taxon>
        <taxon>Kitasatosporales</taxon>
        <taxon>Streptomycetaceae</taxon>
        <taxon>Yinghuangia</taxon>
    </lineage>
</organism>
<accession>A0ABP9HXZ3</accession>
<feature type="domain" description="SnoaL-like" evidence="2">
    <location>
        <begin position="15"/>
        <end position="137"/>
    </location>
</feature>
<evidence type="ECO:0000313" key="3">
    <source>
        <dbReference type="EMBL" id="GAA4981235.1"/>
    </source>
</evidence>
<proteinExistence type="predicted"/>
<dbReference type="EMBL" id="BAABHS010000023">
    <property type="protein sequence ID" value="GAA4981235.1"/>
    <property type="molecule type" value="Genomic_DNA"/>
</dbReference>
<dbReference type="InterPro" id="IPR032710">
    <property type="entry name" value="NTF2-like_dom_sf"/>
</dbReference>
<feature type="compositionally biased region" description="Basic and acidic residues" evidence="1">
    <location>
        <begin position="176"/>
        <end position="185"/>
    </location>
</feature>
<dbReference type="RefSeq" id="WP_345678672.1">
    <property type="nucleotide sequence ID" value="NZ_BAABHS010000023.1"/>
</dbReference>
<dbReference type="CDD" id="cd00531">
    <property type="entry name" value="NTF2_like"/>
    <property type="match status" value="1"/>
</dbReference>
<feature type="region of interest" description="Disordered" evidence="1">
    <location>
        <begin position="156"/>
        <end position="185"/>
    </location>
</feature>
<dbReference type="SUPFAM" id="SSF54427">
    <property type="entry name" value="NTF2-like"/>
    <property type="match status" value="1"/>
</dbReference>
<dbReference type="Pfam" id="PF13577">
    <property type="entry name" value="SnoaL_4"/>
    <property type="match status" value="1"/>
</dbReference>
<evidence type="ECO:0000313" key="4">
    <source>
        <dbReference type="Proteomes" id="UP001500466"/>
    </source>
</evidence>
<sequence>MSTKPDHTTPDPLHHLLARQEIHDVVLRYCRGVDRLDLDTVRACYHPDATDEHGSFTGDVDAFLAWIGRLLPRYTMTMHVVANHLVEFAGPELARAETYGIAYHRSEGGDPRGNLTTGFRYIDDFARRDGAWRIAKRVATTEWVRIDDAAGQWPVPDGMLTGRRDREDPVYAPLSDPEHDADPTA</sequence>
<evidence type="ECO:0000259" key="2">
    <source>
        <dbReference type="Pfam" id="PF13577"/>
    </source>
</evidence>
<keyword evidence="4" id="KW-1185">Reference proteome</keyword>